<dbReference type="AlphaFoldDB" id="A0A2N7UPZ0"/>
<name>A0A2N7UPZ0_9GAMM</name>
<organism evidence="2 3">
    <name type="scientific">Halomonas urumqiensis</name>
    <dbReference type="NCBI Taxonomy" id="1684789"/>
    <lineage>
        <taxon>Bacteria</taxon>
        <taxon>Pseudomonadati</taxon>
        <taxon>Pseudomonadota</taxon>
        <taxon>Gammaproteobacteria</taxon>
        <taxon>Oceanospirillales</taxon>
        <taxon>Halomonadaceae</taxon>
        <taxon>Halomonas</taxon>
    </lineage>
</organism>
<evidence type="ECO:0000256" key="1">
    <source>
        <dbReference type="SAM" id="Phobius"/>
    </source>
</evidence>
<sequence>MSMAVIGVLLVPAFFMVLRTYVENSLLNFESELQLFTLVMIGVVMNALNIFFHYILYCHGKDREILISNLLSLLVTMVFLGLIWSFFVVDVIYVAVSVLIFYTSGVVIKYYYGYRLRSAAE</sequence>
<protein>
    <recommendedName>
        <fullName evidence="4">Polysaccharide biosynthesis protein C-terminal domain-containing protein</fullName>
    </recommendedName>
</protein>
<keyword evidence="1" id="KW-0812">Transmembrane</keyword>
<dbReference type="EMBL" id="PNRG01000004">
    <property type="protein sequence ID" value="PMR82496.1"/>
    <property type="molecule type" value="Genomic_DNA"/>
</dbReference>
<keyword evidence="1" id="KW-1133">Transmembrane helix</keyword>
<evidence type="ECO:0000313" key="3">
    <source>
        <dbReference type="Proteomes" id="UP000235547"/>
    </source>
</evidence>
<dbReference type="Proteomes" id="UP000235547">
    <property type="component" value="Unassembled WGS sequence"/>
</dbReference>
<reference evidence="2 3" key="1">
    <citation type="submission" date="2018-01" db="EMBL/GenBank/DDBJ databases">
        <title>Halomonas endophytica sp. nov., isolated from storage liquid in the stems of Populus euphratica.</title>
        <authorList>
            <person name="Chen C."/>
        </authorList>
    </citation>
    <scope>NUCLEOTIDE SEQUENCE [LARGE SCALE GENOMIC DNA]</scope>
    <source>
        <strain evidence="2 3">BZ-SZ-XJ27</strain>
    </source>
</reference>
<comment type="caution">
    <text evidence="2">The sequence shown here is derived from an EMBL/GenBank/DDBJ whole genome shotgun (WGS) entry which is preliminary data.</text>
</comment>
<proteinExistence type="predicted"/>
<keyword evidence="3" id="KW-1185">Reference proteome</keyword>
<keyword evidence="1" id="KW-0472">Membrane</keyword>
<feature type="transmembrane region" description="Helical" evidence="1">
    <location>
        <begin position="92"/>
        <end position="112"/>
    </location>
</feature>
<feature type="transmembrane region" description="Helical" evidence="1">
    <location>
        <begin position="35"/>
        <end position="58"/>
    </location>
</feature>
<evidence type="ECO:0008006" key="4">
    <source>
        <dbReference type="Google" id="ProtNLM"/>
    </source>
</evidence>
<feature type="transmembrane region" description="Helical" evidence="1">
    <location>
        <begin position="65"/>
        <end position="86"/>
    </location>
</feature>
<accession>A0A2N7UPZ0</accession>
<gene>
    <name evidence="2" type="ORF">C1H70_01900</name>
</gene>
<evidence type="ECO:0000313" key="2">
    <source>
        <dbReference type="EMBL" id="PMR82496.1"/>
    </source>
</evidence>